<dbReference type="AlphaFoldDB" id="A0A9Q1JZH9"/>
<name>A0A9Q1JZH9_9CARY</name>
<evidence type="ECO:0000313" key="2">
    <source>
        <dbReference type="Proteomes" id="UP001153076"/>
    </source>
</evidence>
<accession>A0A9Q1JZH9</accession>
<reference evidence="1" key="1">
    <citation type="submission" date="2022-04" db="EMBL/GenBank/DDBJ databases">
        <title>Carnegiea gigantea Genome sequencing and assembly v2.</title>
        <authorList>
            <person name="Copetti D."/>
            <person name="Sanderson M.J."/>
            <person name="Burquez A."/>
            <person name="Wojciechowski M.F."/>
        </authorList>
    </citation>
    <scope>NUCLEOTIDE SEQUENCE</scope>
    <source>
        <strain evidence="1">SGP5-SGP5p</strain>
        <tissue evidence="1">Aerial part</tissue>
    </source>
</reference>
<organism evidence="1 2">
    <name type="scientific">Carnegiea gigantea</name>
    <dbReference type="NCBI Taxonomy" id="171969"/>
    <lineage>
        <taxon>Eukaryota</taxon>
        <taxon>Viridiplantae</taxon>
        <taxon>Streptophyta</taxon>
        <taxon>Embryophyta</taxon>
        <taxon>Tracheophyta</taxon>
        <taxon>Spermatophyta</taxon>
        <taxon>Magnoliopsida</taxon>
        <taxon>eudicotyledons</taxon>
        <taxon>Gunneridae</taxon>
        <taxon>Pentapetalae</taxon>
        <taxon>Caryophyllales</taxon>
        <taxon>Cactineae</taxon>
        <taxon>Cactaceae</taxon>
        <taxon>Cactoideae</taxon>
        <taxon>Echinocereeae</taxon>
        <taxon>Carnegiea</taxon>
    </lineage>
</organism>
<protein>
    <submittedName>
        <fullName evidence="1">Uncharacterized protein</fullName>
    </submittedName>
</protein>
<gene>
    <name evidence="1" type="ORF">Cgig2_012677</name>
</gene>
<sequence>MSSTKTSSVTSPPLLLSSSLSSVVCHKCSSRYPNRALTIGLDALKDDDRTYENVYPIIGDTTAESEHEDDERDSHLAVMRCFLSSTDCNSWKCTAISKTKMLYGGKILYFVIDNGNSLNVISKCGVKGLNLKKIPYSTAIRVAWVDKTSLTIFEKCEVPL</sequence>
<keyword evidence="2" id="KW-1185">Reference proteome</keyword>
<comment type="caution">
    <text evidence="1">The sequence shown here is derived from an EMBL/GenBank/DDBJ whole genome shotgun (WGS) entry which is preliminary data.</text>
</comment>
<evidence type="ECO:0000313" key="1">
    <source>
        <dbReference type="EMBL" id="KAJ8433984.1"/>
    </source>
</evidence>
<dbReference type="Proteomes" id="UP001153076">
    <property type="component" value="Unassembled WGS sequence"/>
</dbReference>
<dbReference type="OrthoDB" id="1934635at2759"/>
<proteinExistence type="predicted"/>
<dbReference type="EMBL" id="JAKOGI010000506">
    <property type="protein sequence ID" value="KAJ8433984.1"/>
    <property type="molecule type" value="Genomic_DNA"/>
</dbReference>